<evidence type="ECO:0000313" key="2">
    <source>
        <dbReference type="Proteomes" id="UP000002027"/>
    </source>
</evidence>
<evidence type="ECO:0008006" key="3">
    <source>
        <dbReference type="Google" id="ProtNLM"/>
    </source>
</evidence>
<dbReference type="EMBL" id="CP001824">
    <property type="protein sequence ID" value="ACZ40264.1"/>
    <property type="molecule type" value="Genomic_DNA"/>
</dbReference>
<sequence>MRRTDRITLAPTAALRPEPFGALVYTYHERQLFFIEPRLLPFLQSEGTESVGEIADRLVAEGKLGADAVPRMLLLLEGLRRKGVIDVV</sequence>
<keyword evidence="2" id="KW-1185">Reference proteome</keyword>
<dbReference type="STRING" id="479434.Sthe_2855"/>
<dbReference type="InterPro" id="IPR023850">
    <property type="entry name" value="MftB"/>
</dbReference>
<accession>D1C8X1</accession>
<evidence type="ECO:0000313" key="1">
    <source>
        <dbReference type="EMBL" id="ACZ40264.1"/>
    </source>
</evidence>
<name>D1C8X1_SPHTD</name>
<dbReference type="HOGENOM" id="CLU_2468017_0_0_0"/>
<organism evidence="1 2">
    <name type="scientific">Sphaerobacter thermophilus (strain ATCC 49802 / DSM 20745 / KCCM 41009 / NCIMB 13125 / S 6022)</name>
    <dbReference type="NCBI Taxonomy" id="479434"/>
    <lineage>
        <taxon>Bacteria</taxon>
        <taxon>Pseudomonadati</taxon>
        <taxon>Thermomicrobiota</taxon>
        <taxon>Thermomicrobia</taxon>
        <taxon>Sphaerobacterales</taxon>
        <taxon>Sphaerobacterineae</taxon>
        <taxon>Sphaerobacteraceae</taxon>
        <taxon>Sphaerobacter</taxon>
    </lineage>
</organism>
<gene>
    <name evidence="1" type="ordered locus">Sthe_2855</name>
</gene>
<dbReference type="eggNOG" id="ENOG5032IAB">
    <property type="taxonomic scope" value="Bacteria"/>
</dbReference>
<reference evidence="1 2" key="2">
    <citation type="journal article" date="2010" name="Stand. Genomic Sci.">
        <title>Complete genome sequence of Desulfohalobium retbaense type strain (HR(100)).</title>
        <authorList>
            <person name="Spring S."/>
            <person name="Nolan M."/>
            <person name="Lapidus A."/>
            <person name="Glavina Del Rio T."/>
            <person name="Copeland A."/>
            <person name="Tice H."/>
            <person name="Cheng J.F."/>
            <person name="Lucas S."/>
            <person name="Land M."/>
            <person name="Chen F."/>
            <person name="Bruce D."/>
            <person name="Goodwin L."/>
            <person name="Pitluck S."/>
            <person name="Ivanova N."/>
            <person name="Mavromatis K."/>
            <person name="Mikhailova N."/>
            <person name="Pati A."/>
            <person name="Chen A."/>
            <person name="Palaniappan K."/>
            <person name="Hauser L."/>
            <person name="Chang Y.J."/>
            <person name="Jeffries C.D."/>
            <person name="Munk C."/>
            <person name="Kiss H."/>
            <person name="Chain P."/>
            <person name="Han C."/>
            <person name="Brettin T."/>
            <person name="Detter J.C."/>
            <person name="Schuler E."/>
            <person name="Goker M."/>
            <person name="Rohde M."/>
            <person name="Bristow J."/>
            <person name="Eisen J.A."/>
            <person name="Markowitz V."/>
            <person name="Hugenholtz P."/>
            <person name="Kyrpides N.C."/>
            <person name="Klenk H.P."/>
        </authorList>
    </citation>
    <scope>NUCLEOTIDE SEQUENCE [LARGE SCALE GENOMIC DNA]</scope>
    <source>
        <strain evidence="2">ATCC 49802 / DSM 20745 / S 6022</strain>
    </source>
</reference>
<reference evidence="2" key="1">
    <citation type="submission" date="2009-11" db="EMBL/GenBank/DDBJ databases">
        <title>The complete chromosome 2 of Sphaerobacter thermophilus DSM 20745.</title>
        <authorList>
            <person name="Lucas S."/>
            <person name="Copeland A."/>
            <person name="Lapidus A."/>
            <person name="Glavina del Rio T."/>
            <person name="Dalin E."/>
            <person name="Tice H."/>
            <person name="Bruce D."/>
            <person name="Goodwin L."/>
            <person name="Pitluck S."/>
            <person name="Kyrpides N."/>
            <person name="Mavromatis K."/>
            <person name="Ivanova N."/>
            <person name="Mikhailova N."/>
            <person name="LaButti K.M."/>
            <person name="Clum A."/>
            <person name="Sun H.I."/>
            <person name="Brettin T."/>
            <person name="Detter J.C."/>
            <person name="Han C."/>
            <person name="Larimer F."/>
            <person name="Land M."/>
            <person name="Hauser L."/>
            <person name="Markowitz V."/>
            <person name="Cheng J.F."/>
            <person name="Hugenholtz P."/>
            <person name="Woyke T."/>
            <person name="Wu D."/>
            <person name="Steenblock K."/>
            <person name="Schneider S."/>
            <person name="Pukall R."/>
            <person name="Goeker M."/>
            <person name="Klenk H.P."/>
            <person name="Eisen J.A."/>
        </authorList>
    </citation>
    <scope>NUCLEOTIDE SEQUENCE [LARGE SCALE GENOMIC DNA]</scope>
    <source>
        <strain evidence="2">ATCC 49802 / DSM 20745 / S 6022</strain>
    </source>
</reference>
<proteinExistence type="predicted"/>
<protein>
    <recommendedName>
        <fullName evidence="3">Mycofactocin biosynthesis chaperone MftB</fullName>
    </recommendedName>
</protein>
<dbReference type="NCBIfam" id="TIGR03967">
    <property type="entry name" value="mycofact_MftB"/>
    <property type="match status" value="1"/>
</dbReference>
<dbReference type="AlphaFoldDB" id="D1C8X1"/>
<dbReference type="Proteomes" id="UP000002027">
    <property type="component" value="Chromosome 2"/>
</dbReference>
<dbReference type="KEGG" id="sti:Sthe_2855"/>
<dbReference type="RefSeq" id="WP_012873300.1">
    <property type="nucleotide sequence ID" value="NC_013524.1"/>
</dbReference>
<dbReference type="Pfam" id="PF26520">
    <property type="entry name" value="MftB_chaperone"/>
    <property type="match status" value="1"/>
</dbReference>
<dbReference type="InParanoid" id="D1C8X1"/>
<dbReference type="OrthoDB" id="3784885at2"/>